<dbReference type="EMBL" id="JANPWB010000014">
    <property type="protein sequence ID" value="KAJ1100556.1"/>
    <property type="molecule type" value="Genomic_DNA"/>
</dbReference>
<proteinExistence type="predicted"/>
<comment type="caution">
    <text evidence="2">The sequence shown here is derived from an EMBL/GenBank/DDBJ whole genome shotgun (WGS) entry which is preliminary data.</text>
</comment>
<name>A0AAV7MB49_PLEWA</name>
<reference evidence="2" key="1">
    <citation type="journal article" date="2022" name="bioRxiv">
        <title>Sequencing and chromosome-scale assembly of the giantPleurodeles waltlgenome.</title>
        <authorList>
            <person name="Brown T."/>
            <person name="Elewa A."/>
            <person name="Iarovenko S."/>
            <person name="Subramanian E."/>
            <person name="Araus A.J."/>
            <person name="Petzold A."/>
            <person name="Susuki M."/>
            <person name="Suzuki K.-i.T."/>
            <person name="Hayashi T."/>
            <person name="Toyoda A."/>
            <person name="Oliveira C."/>
            <person name="Osipova E."/>
            <person name="Leigh N.D."/>
            <person name="Simon A."/>
            <person name="Yun M.H."/>
        </authorList>
    </citation>
    <scope>NUCLEOTIDE SEQUENCE</scope>
    <source>
        <strain evidence="2">20211129_DDA</strain>
        <tissue evidence="2">Liver</tissue>
    </source>
</reference>
<keyword evidence="3" id="KW-1185">Reference proteome</keyword>
<dbReference type="Proteomes" id="UP001066276">
    <property type="component" value="Chromosome 10"/>
</dbReference>
<protein>
    <submittedName>
        <fullName evidence="2">Uncharacterized protein</fullName>
    </submittedName>
</protein>
<dbReference type="AlphaFoldDB" id="A0AAV7MB49"/>
<organism evidence="2 3">
    <name type="scientific">Pleurodeles waltl</name>
    <name type="common">Iberian ribbed newt</name>
    <dbReference type="NCBI Taxonomy" id="8319"/>
    <lineage>
        <taxon>Eukaryota</taxon>
        <taxon>Metazoa</taxon>
        <taxon>Chordata</taxon>
        <taxon>Craniata</taxon>
        <taxon>Vertebrata</taxon>
        <taxon>Euteleostomi</taxon>
        <taxon>Amphibia</taxon>
        <taxon>Batrachia</taxon>
        <taxon>Caudata</taxon>
        <taxon>Salamandroidea</taxon>
        <taxon>Salamandridae</taxon>
        <taxon>Pleurodelinae</taxon>
        <taxon>Pleurodeles</taxon>
    </lineage>
</organism>
<accession>A0AAV7MB49</accession>
<evidence type="ECO:0000313" key="3">
    <source>
        <dbReference type="Proteomes" id="UP001066276"/>
    </source>
</evidence>
<feature type="region of interest" description="Disordered" evidence="1">
    <location>
        <begin position="70"/>
        <end position="100"/>
    </location>
</feature>
<gene>
    <name evidence="2" type="ORF">NDU88_005638</name>
</gene>
<evidence type="ECO:0000256" key="1">
    <source>
        <dbReference type="SAM" id="MobiDB-lite"/>
    </source>
</evidence>
<evidence type="ECO:0000313" key="2">
    <source>
        <dbReference type="EMBL" id="KAJ1100556.1"/>
    </source>
</evidence>
<sequence>MTKRGPWPDSPSSIEMYRSLLPARAAPRAPSHEYNCPWTKGAAQLQMLEEAGLLGSVRLQRLGQLEGSQYHYGRPKAVPQDPVNRRGLRQAEQQRVLRNQ</sequence>
<feature type="compositionally biased region" description="Polar residues" evidence="1">
    <location>
        <begin position="91"/>
        <end position="100"/>
    </location>
</feature>